<evidence type="ECO:0000313" key="6">
    <source>
        <dbReference type="EMBL" id="RKD25814.1"/>
    </source>
</evidence>
<evidence type="ECO:0000256" key="2">
    <source>
        <dbReference type="ARBA" id="ARBA00011901"/>
    </source>
</evidence>
<dbReference type="SUPFAM" id="SSF55846">
    <property type="entry name" value="N-acetylmuramoyl-L-alanine amidase-like"/>
    <property type="match status" value="1"/>
</dbReference>
<dbReference type="InterPro" id="IPR012854">
    <property type="entry name" value="Cu_amine_oxidase-like_N"/>
</dbReference>
<keyword evidence="3" id="KW-0378">Hydrolase</keyword>
<dbReference type="PANTHER" id="PTHR30417:SF1">
    <property type="entry name" value="N-ACETYLMURAMOYL-L-ALANINE AMIDASE AMID"/>
    <property type="match status" value="1"/>
</dbReference>
<sequence length="223" mass="25198">MYPIVWKPSPNFTPNVRSITTLPPTPPLIVLHTMAGFMAGTLAHFQNPTTQVSSHYGVGRNGEIHQYVKETDGAWTNGRVLKPTAPLILQRRGNPNRYTITIEFEGKDRGGTLDEAQYQAGLWLIKQIAARWQIPLTRDYIIGHNEIDSVNKVYCPGPLFPWTLLMKDLQTEKSLVSICDNGRPIAMGFIENGLTYAPIRKVAEALGYDVKWEELARRVNLRR</sequence>
<evidence type="ECO:0000256" key="3">
    <source>
        <dbReference type="ARBA" id="ARBA00022801"/>
    </source>
</evidence>
<dbReference type="SUPFAM" id="SSF55383">
    <property type="entry name" value="Copper amine oxidase, domain N"/>
    <property type="match status" value="1"/>
</dbReference>
<dbReference type="InterPro" id="IPR002502">
    <property type="entry name" value="Amidase_domain"/>
</dbReference>
<keyword evidence="7" id="KW-1185">Reference proteome</keyword>
<proteinExistence type="predicted"/>
<name>A0A419SND7_9BACL</name>
<evidence type="ECO:0000256" key="4">
    <source>
        <dbReference type="ARBA" id="ARBA00023316"/>
    </source>
</evidence>
<dbReference type="Pfam" id="PF07833">
    <property type="entry name" value="Cu_amine_oxidN1"/>
    <property type="match status" value="1"/>
</dbReference>
<organism evidence="6 7">
    <name type="scientific">Ammoniphilus oxalaticus</name>
    <dbReference type="NCBI Taxonomy" id="66863"/>
    <lineage>
        <taxon>Bacteria</taxon>
        <taxon>Bacillati</taxon>
        <taxon>Bacillota</taxon>
        <taxon>Bacilli</taxon>
        <taxon>Bacillales</taxon>
        <taxon>Paenibacillaceae</taxon>
        <taxon>Aneurinibacillus group</taxon>
        <taxon>Ammoniphilus</taxon>
    </lineage>
</organism>
<dbReference type="GO" id="GO:0009253">
    <property type="term" value="P:peptidoglycan catabolic process"/>
    <property type="evidence" value="ECO:0007669"/>
    <property type="project" value="InterPro"/>
</dbReference>
<dbReference type="EMBL" id="MCHY01000006">
    <property type="protein sequence ID" value="RKD25814.1"/>
    <property type="molecule type" value="Genomic_DNA"/>
</dbReference>
<comment type="catalytic activity">
    <reaction evidence="1">
        <text>Hydrolyzes the link between N-acetylmuramoyl residues and L-amino acid residues in certain cell-wall glycopeptides.</text>
        <dbReference type="EC" id="3.5.1.28"/>
    </reaction>
</comment>
<dbReference type="SMART" id="SM00644">
    <property type="entry name" value="Ami_2"/>
    <property type="match status" value="1"/>
</dbReference>
<feature type="domain" description="N-acetylmuramoyl-L-alanine amidase" evidence="5">
    <location>
        <begin position="17"/>
        <end position="157"/>
    </location>
</feature>
<dbReference type="GO" id="GO:0071555">
    <property type="term" value="P:cell wall organization"/>
    <property type="evidence" value="ECO:0007669"/>
    <property type="project" value="UniProtKB-KW"/>
</dbReference>
<comment type="caution">
    <text evidence="6">The sequence shown here is derived from an EMBL/GenBank/DDBJ whole genome shotgun (WGS) entry which is preliminary data.</text>
</comment>
<dbReference type="Pfam" id="PF01510">
    <property type="entry name" value="Amidase_2"/>
    <property type="match status" value="1"/>
</dbReference>
<gene>
    <name evidence="6" type="ORF">BEP19_02430</name>
</gene>
<dbReference type="RefSeq" id="WP_120188726.1">
    <property type="nucleotide sequence ID" value="NZ_MCHY01000006.1"/>
</dbReference>
<protein>
    <recommendedName>
        <fullName evidence="2">N-acetylmuramoyl-L-alanine amidase</fullName>
        <ecNumber evidence="2">3.5.1.28</ecNumber>
    </recommendedName>
</protein>
<dbReference type="GO" id="GO:0009254">
    <property type="term" value="P:peptidoglycan turnover"/>
    <property type="evidence" value="ECO:0007669"/>
    <property type="project" value="TreeGrafter"/>
</dbReference>
<evidence type="ECO:0000256" key="1">
    <source>
        <dbReference type="ARBA" id="ARBA00001561"/>
    </source>
</evidence>
<dbReference type="OrthoDB" id="9794294at2"/>
<dbReference type="GO" id="GO:0008745">
    <property type="term" value="F:N-acetylmuramoyl-L-alanine amidase activity"/>
    <property type="evidence" value="ECO:0007669"/>
    <property type="project" value="UniProtKB-EC"/>
</dbReference>
<evidence type="ECO:0000259" key="5">
    <source>
        <dbReference type="SMART" id="SM00644"/>
    </source>
</evidence>
<reference evidence="6 7" key="1">
    <citation type="submission" date="2016-08" db="EMBL/GenBank/DDBJ databases">
        <title>Novel Firmicute Genomes.</title>
        <authorList>
            <person name="Poppleton D.I."/>
            <person name="Gribaldo S."/>
        </authorList>
    </citation>
    <scope>NUCLEOTIDE SEQUENCE [LARGE SCALE GENOMIC DNA]</scope>
    <source>
        <strain evidence="6 7">RAOx-1</strain>
    </source>
</reference>
<dbReference type="PANTHER" id="PTHR30417">
    <property type="entry name" value="N-ACETYLMURAMOYL-L-ALANINE AMIDASE AMID"/>
    <property type="match status" value="1"/>
</dbReference>
<accession>A0A419SND7</accession>
<dbReference type="InterPro" id="IPR036582">
    <property type="entry name" value="Mao_N_sf"/>
</dbReference>
<keyword evidence="4" id="KW-0961">Cell wall biogenesis/degradation</keyword>
<evidence type="ECO:0000313" key="7">
    <source>
        <dbReference type="Proteomes" id="UP000284219"/>
    </source>
</evidence>
<dbReference type="AlphaFoldDB" id="A0A419SND7"/>
<dbReference type="CDD" id="cd06583">
    <property type="entry name" value="PGRP"/>
    <property type="match status" value="1"/>
</dbReference>
<dbReference type="InterPro" id="IPR051206">
    <property type="entry name" value="NAMLAA_amidase_2"/>
</dbReference>
<dbReference type="EC" id="3.5.1.28" evidence="2"/>
<dbReference type="InterPro" id="IPR036505">
    <property type="entry name" value="Amidase/PGRP_sf"/>
</dbReference>
<dbReference type="Gene3D" id="3.40.80.10">
    <property type="entry name" value="Peptidoglycan recognition protein-like"/>
    <property type="match status" value="1"/>
</dbReference>
<dbReference type="Proteomes" id="UP000284219">
    <property type="component" value="Unassembled WGS sequence"/>
</dbReference>